<dbReference type="Pfam" id="PF07811">
    <property type="entry name" value="TadE"/>
    <property type="match status" value="1"/>
</dbReference>
<evidence type="ECO:0000313" key="5">
    <source>
        <dbReference type="Proteomes" id="UP000235405"/>
    </source>
</evidence>
<feature type="domain" description="TadE-like" evidence="2">
    <location>
        <begin position="13"/>
        <end position="53"/>
    </location>
</feature>
<dbReference type="AlphaFoldDB" id="A0A1C3J4Q8"/>
<evidence type="ECO:0000256" key="1">
    <source>
        <dbReference type="SAM" id="Phobius"/>
    </source>
</evidence>
<dbReference type="RefSeq" id="WP_017095481.1">
    <property type="nucleotide sequence ID" value="NZ_CAWNUF010000096.1"/>
</dbReference>
<reference evidence="3" key="4">
    <citation type="submission" date="2023-07" db="EMBL/GenBank/DDBJ databases">
        <title>Genome content predicts the carbon catabolic preferences of heterotrophic bacteria.</title>
        <authorList>
            <person name="Gralka M."/>
        </authorList>
    </citation>
    <scope>NUCLEOTIDE SEQUENCE</scope>
    <source>
        <strain evidence="3">6E03</strain>
    </source>
</reference>
<dbReference type="Proteomes" id="UP000235405">
    <property type="component" value="Unassembled WGS sequence"/>
</dbReference>
<reference evidence="4" key="2">
    <citation type="submission" date="2016-07" db="EMBL/GenBank/DDBJ databases">
        <authorList>
            <person name="Wan K."/>
            <person name="Booth B."/>
            <person name="Spirohn K."/>
            <person name="Hao T."/>
            <person name="Hu Y."/>
            <person name="Calderwood M."/>
            <person name="Hill D."/>
            <person name="Mohr S."/>
            <person name="Vidal M."/>
            <person name="Celniker S."/>
            <person name="Perrimon N."/>
        </authorList>
    </citation>
    <scope>NUCLEOTIDE SEQUENCE</scope>
    <source>
        <strain evidence="4">10N.286.54.F3</strain>
    </source>
</reference>
<sequence length="185" mass="20480">MFPLQIKKAAEKGFAAIEMTLIAPLFMLLIVAAVDITHLIQANHIIISISREGGNIISRSNTDTPQEVMDIIATTSGTLDLTQDGVIYITEVVGQEDASPYIKSQYRWNQHGLSKNSAIWSSCSNWTSDGECSDVDADNPPLVNNLAVALDDGEIVYSVEVFYDYSPIFSRVFDEEYILSDTTYM</sequence>
<protein>
    <submittedName>
        <fullName evidence="3">Pilus assembly protein</fullName>
    </submittedName>
</protein>
<organism evidence="4 5">
    <name type="scientific">Vibrio splendidus</name>
    <dbReference type="NCBI Taxonomy" id="29497"/>
    <lineage>
        <taxon>Bacteria</taxon>
        <taxon>Pseudomonadati</taxon>
        <taxon>Pseudomonadota</taxon>
        <taxon>Gammaproteobacteria</taxon>
        <taxon>Vibrionales</taxon>
        <taxon>Vibrionaceae</taxon>
        <taxon>Vibrio</taxon>
    </lineage>
</organism>
<dbReference type="EMBL" id="MCSW01000086">
    <property type="protein sequence ID" value="PMF27820.1"/>
    <property type="molecule type" value="Genomic_DNA"/>
</dbReference>
<keyword evidence="1" id="KW-0472">Membrane</keyword>
<evidence type="ECO:0000313" key="3">
    <source>
        <dbReference type="EMBL" id="MDP2488081.1"/>
    </source>
</evidence>
<dbReference type="Proteomes" id="UP001177883">
    <property type="component" value="Unassembled WGS sequence"/>
</dbReference>
<gene>
    <name evidence="4" type="ORF">BCV19_24790</name>
    <name evidence="3" type="ORF">Q8W38_01950</name>
</gene>
<dbReference type="EMBL" id="JAUYVK010000002">
    <property type="protein sequence ID" value="MDP2488081.1"/>
    <property type="molecule type" value="Genomic_DNA"/>
</dbReference>
<dbReference type="InterPro" id="IPR012495">
    <property type="entry name" value="TadE-like_dom"/>
</dbReference>
<reference evidence="5" key="1">
    <citation type="submission" date="2016-07" db="EMBL/GenBank/DDBJ databases">
        <title>Nontailed viruses are major unrecognized killers of bacteria in the ocean.</title>
        <authorList>
            <person name="Kauffman K."/>
            <person name="Hussain F."/>
            <person name="Yang J."/>
            <person name="Arevalo P."/>
            <person name="Brown J."/>
            <person name="Cutler M."/>
            <person name="Kelly L."/>
            <person name="Polz M.F."/>
        </authorList>
    </citation>
    <scope>NUCLEOTIDE SEQUENCE [LARGE SCALE GENOMIC DNA]</scope>
    <source>
        <strain evidence="5">10N.286.54.F3</strain>
    </source>
</reference>
<evidence type="ECO:0000313" key="4">
    <source>
        <dbReference type="EMBL" id="PMF27820.1"/>
    </source>
</evidence>
<accession>A0A1C3J4Q8</accession>
<keyword evidence="1" id="KW-0812">Transmembrane</keyword>
<reference evidence="4" key="3">
    <citation type="journal article" date="2018" name="Nature">
        <title>A major lineage of non-tailed dsDNA viruses as unrecognized killers of marine bacteria.</title>
        <authorList>
            <person name="Kauffman K.M."/>
            <person name="Hussain F.A."/>
            <person name="Yang J."/>
            <person name="Arevalo P."/>
            <person name="Brown J.M."/>
            <person name="Chang W.K."/>
            <person name="VanInsberghe D."/>
            <person name="Elsherbini J."/>
            <person name="Sharma R.S."/>
            <person name="Cutler M.B."/>
            <person name="Kelly L."/>
            <person name="Polz M.F."/>
        </authorList>
    </citation>
    <scope>NUCLEOTIDE SEQUENCE</scope>
    <source>
        <strain evidence="4">10N.286.54.F3</strain>
    </source>
</reference>
<proteinExistence type="predicted"/>
<evidence type="ECO:0000259" key="2">
    <source>
        <dbReference type="Pfam" id="PF07811"/>
    </source>
</evidence>
<feature type="transmembrane region" description="Helical" evidence="1">
    <location>
        <begin position="21"/>
        <end position="40"/>
    </location>
</feature>
<comment type="caution">
    <text evidence="4">The sequence shown here is derived from an EMBL/GenBank/DDBJ whole genome shotgun (WGS) entry which is preliminary data.</text>
</comment>
<name>A0A1C3J4Q8_VIBSP</name>
<keyword evidence="1" id="KW-1133">Transmembrane helix</keyword>